<feature type="transmembrane region" description="Helical" evidence="2">
    <location>
        <begin position="203"/>
        <end position="223"/>
    </location>
</feature>
<organism evidence="3 4">
    <name type="scientific">Diplodia intermedia</name>
    <dbReference type="NCBI Taxonomy" id="856260"/>
    <lineage>
        <taxon>Eukaryota</taxon>
        <taxon>Fungi</taxon>
        <taxon>Dikarya</taxon>
        <taxon>Ascomycota</taxon>
        <taxon>Pezizomycotina</taxon>
        <taxon>Dothideomycetes</taxon>
        <taxon>Dothideomycetes incertae sedis</taxon>
        <taxon>Botryosphaeriales</taxon>
        <taxon>Botryosphaeriaceae</taxon>
        <taxon>Diplodia</taxon>
    </lineage>
</organism>
<feature type="transmembrane region" description="Helical" evidence="2">
    <location>
        <begin position="89"/>
        <end position="111"/>
    </location>
</feature>
<accession>A0ABR3TQF3</accession>
<reference evidence="3 4" key="1">
    <citation type="journal article" date="2023" name="Plant Dis.">
        <title>First Report of Diplodia intermedia Causing Canker and Dieback Diseases on Apple Trees in Canada.</title>
        <authorList>
            <person name="Ellouze W."/>
            <person name="Ilyukhin E."/>
            <person name="Sulman M."/>
            <person name="Ali S."/>
        </authorList>
    </citation>
    <scope>NUCLEOTIDE SEQUENCE [LARGE SCALE GENOMIC DNA]</scope>
    <source>
        <strain evidence="3 4">M45-28</strain>
    </source>
</reference>
<feature type="compositionally biased region" description="Low complexity" evidence="1">
    <location>
        <begin position="315"/>
        <end position="326"/>
    </location>
</feature>
<evidence type="ECO:0000313" key="3">
    <source>
        <dbReference type="EMBL" id="KAL1642057.1"/>
    </source>
</evidence>
<feature type="transmembrane region" description="Helical" evidence="2">
    <location>
        <begin position="238"/>
        <end position="263"/>
    </location>
</feature>
<protein>
    <submittedName>
        <fullName evidence="3">Uncharacterized protein</fullName>
    </submittedName>
</protein>
<evidence type="ECO:0000256" key="1">
    <source>
        <dbReference type="SAM" id="MobiDB-lite"/>
    </source>
</evidence>
<gene>
    <name evidence="3" type="ORF">SLS58_005645</name>
</gene>
<evidence type="ECO:0000313" key="4">
    <source>
        <dbReference type="Proteomes" id="UP001521184"/>
    </source>
</evidence>
<dbReference type="EMBL" id="JAKEKT020000035">
    <property type="protein sequence ID" value="KAL1642057.1"/>
    <property type="molecule type" value="Genomic_DNA"/>
</dbReference>
<sequence>MSSHGGIKLGDREYARRRFGPVMSFLADLIVDVRDMRKVEDTLDSTDKSVMAFKDSHLSAVGSVSTTAAIVAQLSSTTLQMPGLSHVHWTAPGCIIASLVFGVLAVILGAVQQQVLGTLTNAEGVRMWLSNGRFYPPHRLCRPRYDESISETSDSFCFSSSRGGGGHMHLASTPQFRGTAPRPKRRLQVSIAALQLMSMPHKFLTVAVAFFLGGLALYLGFAYRQDLDDTPARDNNEAVFISFVAVAGTAVFAGMGVSVWKVWEVRGAEKRSDMDANGDEEESAGSFTDDGDEEEESEENSGYDADESQLFGSSQTTTTQQQQQQQRPPTRGRKSRAVGGKHDEIAEMLEEAARLHKRLARLMREETDGY</sequence>
<comment type="caution">
    <text evidence="3">The sequence shown here is derived from an EMBL/GenBank/DDBJ whole genome shotgun (WGS) entry which is preliminary data.</text>
</comment>
<keyword evidence="2" id="KW-0812">Transmembrane</keyword>
<keyword evidence="2" id="KW-0472">Membrane</keyword>
<keyword evidence="4" id="KW-1185">Reference proteome</keyword>
<name>A0ABR3TQF3_9PEZI</name>
<feature type="compositionally biased region" description="Acidic residues" evidence="1">
    <location>
        <begin position="276"/>
        <end position="307"/>
    </location>
</feature>
<evidence type="ECO:0000256" key="2">
    <source>
        <dbReference type="SAM" id="Phobius"/>
    </source>
</evidence>
<dbReference type="Proteomes" id="UP001521184">
    <property type="component" value="Unassembled WGS sequence"/>
</dbReference>
<keyword evidence="2" id="KW-1133">Transmembrane helix</keyword>
<proteinExistence type="predicted"/>
<feature type="region of interest" description="Disordered" evidence="1">
    <location>
        <begin position="270"/>
        <end position="346"/>
    </location>
</feature>